<accession>A0A8I2B6W6</accession>
<dbReference type="EMBL" id="JAGFPW010000022">
    <property type="protein sequence ID" value="MBO3796272.1"/>
    <property type="molecule type" value="Genomic_DNA"/>
</dbReference>
<dbReference type="Proteomes" id="UP000665181">
    <property type="component" value="Unassembled WGS sequence"/>
</dbReference>
<proteinExistence type="predicted"/>
<evidence type="ECO:0000313" key="1">
    <source>
        <dbReference type="EMBL" id="MBO3796272.1"/>
    </source>
</evidence>
<dbReference type="RefSeq" id="WP_208556694.1">
    <property type="nucleotide sequence ID" value="NZ_JAGFPW010000022.1"/>
</dbReference>
<protein>
    <submittedName>
        <fullName evidence="1">Uncharacterized protein</fullName>
    </submittedName>
</protein>
<reference evidence="1" key="1">
    <citation type="submission" date="2021-03" db="EMBL/GenBank/DDBJ databases">
        <title>Isolation of Bacillus subtilis from fermented food sample.</title>
        <authorList>
            <person name="Lakshmanan V."/>
            <person name="Athira K."/>
            <person name="Rajagopal K."/>
        </authorList>
    </citation>
    <scope>NUCLEOTIDE SEQUENCE</scope>
    <source>
        <strain evidence="1">S1</strain>
    </source>
</reference>
<evidence type="ECO:0000313" key="2">
    <source>
        <dbReference type="Proteomes" id="UP000665181"/>
    </source>
</evidence>
<organism evidence="1 2">
    <name type="scientific">Bacillus subtilis</name>
    <dbReference type="NCBI Taxonomy" id="1423"/>
    <lineage>
        <taxon>Bacteria</taxon>
        <taxon>Bacillati</taxon>
        <taxon>Bacillota</taxon>
        <taxon>Bacilli</taxon>
        <taxon>Bacillales</taxon>
        <taxon>Bacillaceae</taxon>
        <taxon>Bacillus</taxon>
    </lineage>
</organism>
<comment type="caution">
    <text evidence="1">The sequence shown here is derived from an EMBL/GenBank/DDBJ whole genome shotgun (WGS) entry which is preliminary data.</text>
</comment>
<dbReference type="AlphaFoldDB" id="A0A8I2B6W6"/>
<name>A0A8I2B6W6_BACIU</name>
<gene>
    <name evidence="1" type="ORF">J5227_18600</name>
</gene>
<sequence>MHVVELRSTNHKDIDADFVLNAKQTYIESVLNIRNMIVNAKTEDDLHGAKIEISALLKDLNRVLLGGDGLKRSIENNPHFRSLIHFVKNLKRHIAIEFEEFIYQPIRTAVYSIHKK</sequence>